<evidence type="ECO:0000256" key="2">
    <source>
        <dbReference type="ARBA" id="ARBA00022448"/>
    </source>
</evidence>
<dbReference type="SUPFAM" id="SSF103473">
    <property type="entry name" value="MFS general substrate transporter"/>
    <property type="match status" value="1"/>
</dbReference>
<dbReference type="PANTHER" id="PTHR43124">
    <property type="entry name" value="PURINE EFFLUX PUMP PBUE"/>
    <property type="match status" value="1"/>
</dbReference>
<feature type="transmembrane region" description="Helical" evidence="7">
    <location>
        <begin position="380"/>
        <end position="397"/>
    </location>
</feature>
<evidence type="ECO:0000259" key="8">
    <source>
        <dbReference type="PROSITE" id="PS50850"/>
    </source>
</evidence>
<evidence type="ECO:0000256" key="4">
    <source>
        <dbReference type="ARBA" id="ARBA00022692"/>
    </source>
</evidence>
<dbReference type="RefSeq" id="WP_210088992.1">
    <property type="nucleotide sequence ID" value="NZ_JAGGKG010000008.1"/>
</dbReference>
<keyword evidence="3" id="KW-1003">Cell membrane</keyword>
<keyword evidence="5 7" id="KW-1133">Transmembrane helix</keyword>
<evidence type="ECO:0000313" key="10">
    <source>
        <dbReference type="Proteomes" id="UP001519272"/>
    </source>
</evidence>
<dbReference type="PANTHER" id="PTHR43124:SF3">
    <property type="entry name" value="CHLORAMPHENICOL EFFLUX PUMP RV0191"/>
    <property type="match status" value="1"/>
</dbReference>
<feature type="transmembrane region" description="Helical" evidence="7">
    <location>
        <begin position="312"/>
        <end position="333"/>
    </location>
</feature>
<evidence type="ECO:0000313" key="9">
    <source>
        <dbReference type="EMBL" id="MBP1905362.1"/>
    </source>
</evidence>
<feature type="transmembrane region" description="Helical" evidence="7">
    <location>
        <begin position="159"/>
        <end position="178"/>
    </location>
</feature>
<comment type="subcellular location">
    <subcellularLocation>
        <location evidence="1">Cell membrane</location>
        <topology evidence="1">Multi-pass membrane protein</topology>
    </subcellularLocation>
</comment>
<keyword evidence="6 7" id="KW-0472">Membrane</keyword>
<dbReference type="Proteomes" id="UP001519272">
    <property type="component" value="Unassembled WGS sequence"/>
</dbReference>
<dbReference type="InterPro" id="IPR020846">
    <property type="entry name" value="MFS_dom"/>
</dbReference>
<protein>
    <submittedName>
        <fullName evidence="9">MFS family permease</fullName>
    </submittedName>
</protein>
<evidence type="ECO:0000256" key="1">
    <source>
        <dbReference type="ARBA" id="ARBA00004651"/>
    </source>
</evidence>
<dbReference type="InterPro" id="IPR036259">
    <property type="entry name" value="MFS_trans_sf"/>
</dbReference>
<dbReference type="InterPro" id="IPR011701">
    <property type="entry name" value="MFS"/>
</dbReference>
<gene>
    <name evidence="9" type="ORF">J2Z32_001992</name>
</gene>
<name>A0ABS4FS01_9BACL</name>
<dbReference type="Pfam" id="PF07690">
    <property type="entry name" value="MFS_1"/>
    <property type="match status" value="1"/>
</dbReference>
<feature type="transmembrane region" description="Helical" evidence="7">
    <location>
        <begin position="226"/>
        <end position="249"/>
    </location>
</feature>
<proteinExistence type="predicted"/>
<evidence type="ECO:0000256" key="3">
    <source>
        <dbReference type="ARBA" id="ARBA00022475"/>
    </source>
</evidence>
<dbReference type="Gene3D" id="1.20.1250.20">
    <property type="entry name" value="MFS general substrate transporter like domains"/>
    <property type="match status" value="1"/>
</dbReference>
<keyword evidence="4 7" id="KW-0812">Transmembrane</keyword>
<organism evidence="9 10">
    <name type="scientific">Paenibacillus turicensis</name>
    <dbReference type="NCBI Taxonomy" id="160487"/>
    <lineage>
        <taxon>Bacteria</taxon>
        <taxon>Bacillati</taxon>
        <taxon>Bacillota</taxon>
        <taxon>Bacilli</taxon>
        <taxon>Bacillales</taxon>
        <taxon>Paenibacillaceae</taxon>
        <taxon>Paenibacillus</taxon>
    </lineage>
</organism>
<reference evidence="9 10" key="1">
    <citation type="submission" date="2021-03" db="EMBL/GenBank/DDBJ databases">
        <title>Genomic Encyclopedia of Type Strains, Phase IV (KMG-IV): sequencing the most valuable type-strain genomes for metagenomic binning, comparative biology and taxonomic classification.</title>
        <authorList>
            <person name="Goeker M."/>
        </authorList>
    </citation>
    <scope>NUCLEOTIDE SEQUENCE [LARGE SCALE GENOMIC DNA]</scope>
    <source>
        <strain evidence="9 10">DSM 14349</strain>
    </source>
</reference>
<evidence type="ECO:0000256" key="7">
    <source>
        <dbReference type="SAM" id="Phobius"/>
    </source>
</evidence>
<feature type="transmembrane region" description="Helical" evidence="7">
    <location>
        <begin position="33"/>
        <end position="57"/>
    </location>
</feature>
<accession>A0ABS4FS01</accession>
<sequence>MKRIAILSVSLLLLLAGAALSPALFSIMHSYPAISPVLIKSLVTIPSICVIIVNLLLNTKNKFTSQKQQLLVGLIIYALGGMLPLVSTSSFTVLLSSRVILGLGLGLIATPAIGVINEFFEGEQKQTMLGLAGAMNNLGTVIAVLFAGFVSIYDWHYTFYIYSLAVLSFVLILCYLPNHTVKKSEKKKLGSATSKATTTSIVSTATTTATAATIANTGKPYLKLPLLIYAQMLLATVIYFIIPTNLSIYISEKYGYTHSSISGILMAVVSLAGVLTGLLYRKINQHLESIMGEFIFILFVISMGLMSISSTLLLYVVGLVISGLALGLALPYFNSQLIAKSPREKQNQALALGTSMIFIGQFISPFLIDGLLPIVPGHNPFMLGAMLAVVIFIVVRVQHHKVINAWTS</sequence>
<comment type="caution">
    <text evidence="9">The sequence shown here is derived from an EMBL/GenBank/DDBJ whole genome shotgun (WGS) entry which is preliminary data.</text>
</comment>
<feature type="domain" description="Major facilitator superfamily (MFS) profile" evidence="8">
    <location>
        <begin position="1"/>
        <end position="403"/>
    </location>
</feature>
<evidence type="ECO:0000256" key="6">
    <source>
        <dbReference type="ARBA" id="ARBA00023136"/>
    </source>
</evidence>
<dbReference type="PROSITE" id="PS50850">
    <property type="entry name" value="MFS"/>
    <property type="match status" value="1"/>
</dbReference>
<feature type="transmembrane region" description="Helical" evidence="7">
    <location>
        <begin position="349"/>
        <end position="368"/>
    </location>
</feature>
<keyword evidence="10" id="KW-1185">Reference proteome</keyword>
<feature type="transmembrane region" description="Helical" evidence="7">
    <location>
        <begin position="261"/>
        <end position="280"/>
    </location>
</feature>
<feature type="transmembrane region" description="Helical" evidence="7">
    <location>
        <begin position="69"/>
        <end position="87"/>
    </location>
</feature>
<feature type="transmembrane region" description="Helical" evidence="7">
    <location>
        <begin position="128"/>
        <end position="153"/>
    </location>
</feature>
<keyword evidence="2" id="KW-0813">Transport</keyword>
<feature type="transmembrane region" description="Helical" evidence="7">
    <location>
        <begin position="99"/>
        <end position="116"/>
    </location>
</feature>
<evidence type="ECO:0000256" key="5">
    <source>
        <dbReference type="ARBA" id="ARBA00022989"/>
    </source>
</evidence>
<feature type="transmembrane region" description="Helical" evidence="7">
    <location>
        <begin position="287"/>
        <end position="306"/>
    </location>
</feature>
<dbReference type="EMBL" id="JAGGKG010000008">
    <property type="protein sequence ID" value="MBP1905362.1"/>
    <property type="molecule type" value="Genomic_DNA"/>
</dbReference>
<dbReference type="InterPro" id="IPR050189">
    <property type="entry name" value="MFS_Efflux_Transporters"/>
</dbReference>